<evidence type="ECO:0000256" key="2">
    <source>
        <dbReference type="ARBA" id="ARBA00006739"/>
    </source>
</evidence>
<dbReference type="RefSeq" id="WP_104434277.1">
    <property type="nucleotide sequence ID" value="NZ_PTJA01000001.1"/>
</dbReference>
<evidence type="ECO:0000256" key="4">
    <source>
        <dbReference type="ARBA" id="ARBA00022679"/>
    </source>
</evidence>
<evidence type="ECO:0000313" key="7">
    <source>
        <dbReference type="Proteomes" id="UP000237749"/>
    </source>
</evidence>
<protein>
    <submittedName>
        <fullName evidence="6">GT2 family glycosyltransferase</fullName>
    </submittedName>
</protein>
<comment type="pathway">
    <text evidence="1">Cell wall biogenesis; cell wall polysaccharide biosynthesis.</text>
</comment>
<accession>A0A2S6HZA0</accession>
<comment type="caution">
    <text evidence="6">The sequence shown here is derived from an EMBL/GenBank/DDBJ whole genome shotgun (WGS) entry which is preliminary data.</text>
</comment>
<evidence type="ECO:0000256" key="1">
    <source>
        <dbReference type="ARBA" id="ARBA00004776"/>
    </source>
</evidence>
<reference evidence="6 7" key="1">
    <citation type="submission" date="2018-02" db="EMBL/GenBank/DDBJ databases">
        <title>Genomic Encyclopedia of Archaeal and Bacterial Type Strains, Phase II (KMG-II): from individual species to whole genera.</title>
        <authorList>
            <person name="Goeker M."/>
        </authorList>
    </citation>
    <scope>NUCLEOTIDE SEQUENCE [LARGE SCALE GENOMIC DNA]</scope>
    <source>
        <strain evidence="6 7">DSM 3808</strain>
    </source>
</reference>
<proteinExistence type="inferred from homology"/>
<dbReference type="OrthoDB" id="9771846at2"/>
<keyword evidence="4 6" id="KW-0808">Transferase</keyword>
<sequence>MNVSCIILNYNDADTTLKLVQGMKDYTSLDSIVVVDNHSTDDSVARLKDLEGGRVHVIGSLKNGGYGYGNNLGIRYAYRELGATHVLIANPDVMVTEETITAMKNAFMTDERIAVTAAVPVDQRGREGLMGWKLTGLFEDLLDTGLVTRRLFRRWLTDEPGKRAFQLKTPVATECCAWADAVPGSLLLADLKAMMACGLYDEEVFLYYEEKILGFQLKKKGYRTLLLLDRTYLHLHSVSIDKSVSSILKKQALLHKSKLHYYKKYLKINRFQEFAAKAFLEFLMFEIWFLTEILGMSW</sequence>
<dbReference type="AlphaFoldDB" id="A0A2S6HZA0"/>
<organism evidence="6 7">
    <name type="scientific">Lacrimispora xylanisolvens</name>
    <dbReference type="NCBI Taxonomy" id="384636"/>
    <lineage>
        <taxon>Bacteria</taxon>
        <taxon>Bacillati</taxon>
        <taxon>Bacillota</taxon>
        <taxon>Clostridia</taxon>
        <taxon>Lachnospirales</taxon>
        <taxon>Lachnospiraceae</taxon>
        <taxon>Lacrimispora</taxon>
    </lineage>
</organism>
<evidence type="ECO:0000313" key="6">
    <source>
        <dbReference type="EMBL" id="PPK83472.1"/>
    </source>
</evidence>
<dbReference type="Pfam" id="PF00535">
    <property type="entry name" value="Glycos_transf_2"/>
    <property type="match status" value="1"/>
</dbReference>
<comment type="similarity">
    <text evidence="2">Belongs to the glycosyltransferase 2 family.</text>
</comment>
<evidence type="ECO:0000256" key="3">
    <source>
        <dbReference type="ARBA" id="ARBA00022676"/>
    </source>
</evidence>
<dbReference type="Proteomes" id="UP000237749">
    <property type="component" value="Unassembled WGS sequence"/>
</dbReference>
<dbReference type="InterPro" id="IPR029044">
    <property type="entry name" value="Nucleotide-diphossugar_trans"/>
</dbReference>
<name>A0A2S6HZA0_9FIRM</name>
<keyword evidence="3" id="KW-0328">Glycosyltransferase</keyword>
<dbReference type="EMBL" id="PTJA01000001">
    <property type="protein sequence ID" value="PPK83472.1"/>
    <property type="molecule type" value="Genomic_DNA"/>
</dbReference>
<dbReference type="SUPFAM" id="SSF53448">
    <property type="entry name" value="Nucleotide-diphospho-sugar transferases"/>
    <property type="match status" value="1"/>
</dbReference>
<keyword evidence="7" id="KW-1185">Reference proteome</keyword>
<feature type="domain" description="Glycosyltransferase 2-like" evidence="5">
    <location>
        <begin position="4"/>
        <end position="126"/>
    </location>
</feature>
<gene>
    <name evidence="6" type="ORF">BXY41_101536</name>
</gene>
<evidence type="ECO:0000259" key="5">
    <source>
        <dbReference type="Pfam" id="PF00535"/>
    </source>
</evidence>
<dbReference type="PANTHER" id="PTHR43179:SF12">
    <property type="entry name" value="GALACTOFURANOSYLTRANSFERASE GLFT2"/>
    <property type="match status" value="1"/>
</dbReference>
<dbReference type="PANTHER" id="PTHR43179">
    <property type="entry name" value="RHAMNOSYLTRANSFERASE WBBL"/>
    <property type="match status" value="1"/>
</dbReference>
<dbReference type="InterPro" id="IPR001173">
    <property type="entry name" value="Glyco_trans_2-like"/>
</dbReference>
<dbReference type="Gene3D" id="3.90.550.10">
    <property type="entry name" value="Spore Coat Polysaccharide Biosynthesis Protein SpsA, Chain A"/>
    <property type="match status" value="1"/>
</dbReference>
<dbReference type="GO" id="GO:0016757">
    <property type="term" value="F:glycosyltransferase activity"/>
    <property type="evidence" value="ECO:0007669"/>
    <property type="project" value="UniProtKB-KW"/>
</dbReference>